<evidence type="ECO:0008006" key="4">
    <source>
        <dbReference type="Google" id="ProtNLM"/>
    </source>
</evidence>
<sequence>MLLEYIKNLVKIFSHNRRGNILLVVMIFGTISLTVIVIGLTGYAVSENSASTRKHNSEMALQIADAGVNYYRWHLAHAKTDYYDGNGTSTPGPYVHDYEDKDGNVIGQFSLDITPPASGASIVVIESTGWLTAQPNSQVKIKARVGFPALTDYAFLTATDAWIGDTEVTHGKFHANSGIRFDGVGDAPITSAMATYTCKGNQGCGNDEKPGIWGTGGPTQYWSFPVPAKDFNAVTASLANIEDESDPSLGGINFSSSGQQGWRLQFTSSSQVVAYKVLTTNCYKAKDIGSNSWFWPCIDAATFDSGTTYDMPSNGYIFVNDTVWVDGVVKGRVTVGTAAGKSIIINGNITYSAKDGTDVLGLIAEQNILIPKNSPEDLEIDAALLAQNGAAKRYYYSSNTKDSLLIYGSIITNKTWTWSWVNASSVVISGYVNTNATYDANLTYGPPPGFPVGSEYNLLSWEVVK</sequence>
<proteinExistence type="predicted"/>
<reference evidence="2 3" key="1">
    <citation type="journal article" date="2016" name="Nat. Commun.">
        <title>Thousands of microbial genomes shed light on interconnected biogeochemical processes in an aquifer system.</title>
        <authorList>
            <person name="Anantharaman K."/>
            <person name="Brown C.T."/>
            <person name="Hug L.A."/>
            <person name="Sharon I."/>
            <person name="Castelle C.J."/>
            <person name="Probst A.J."/>
            <person name="Thomas B.C."/>
            <person name="Singh A."/>
            <person name="Wilkins M.J."/>
            <person name="Karaoz U."/>
            <person name="Brodie E.L."/>
            <person name="Williams K.H."/>
            <person name="Hubbard S.S."/>
            <person name="Banfield J.F."/>
        </authorList>
    </citation>
    <scope>NUCLEOTIDE SEQUENCE [LARGE SCALE GENOMIC DNA]</scope>
</reference>
<gene>
    <name evidence="2" type="ORF">A2563_04695</name>
</gene>
<dbReference type="STRING" id="1798705.A2563_04695"/>
<evidence type="ECO:0000256" key="1">
    <source>
        <dbReference type="SAM" id="Phobius"/>
    </source>
</evidence>
<evidence type="ECO:0000313" key="2">
    <source>
        <dbReference type="EMBL" id="OGH93047.1"/>
    </source>
</evidence>
<evidence type="ECO:0000313" key="3">
    <source>
        <dbReference type="Proteomes" id="UP000176634"/>
    </source>
</evidence>
<organism evidence="2 3">
    <name type="scientific">Candidatus Magasanikbacteria bacterium RIFOXYD1_FULL_40_23</name>
    <dbReference type="NCBI Taxonomy" id="1798705"/>
    <lineage>
        <taxon>Bacteria</taxon>
        <taxon>Candidatus Magasanikiibacteriota</taxon>
    </lineage>
</organism>
<name>A0A1F6PA38_9BACT</name>
<keyword evidence="1" id="KW-0472">Membrane</keyword>
<keyword evidence="1" id="KW-1133">Transmembrane helix</keyword>
<accession>A0A1F6PA38</accession>
<comment type="caution">
    <text evidence="2">The sequence shown here is derived from an EMBL/GenBank/DDBJ whole genome shotgun (WGS) entry which is preliminary data.</text>
</comment>
<dbReference type="AlphaFoldDB" id="A0A1F6PA38"/>
<dbReference type="EMBL" id="MFRA01000003">
    <property type="protein sequence ID" value="OGH93047.1"/>
    <property type="molecule type" value="Genomic_DNA"/>
</dbReference>
<feature type="transmembrane region" description="Helical" evidence="1">
    <location>
        <begin position="21"/>
        <end position="45"/>
    </location>
</feature>
<keyword evidence="1" id="KW-0812">Transmembrane</keyword>
<dbReference type="Proteomes" id="UP000176634">
    <property type="component" value="Unassembled WGS sequence"/>
</dbReference>
<protein>
    <recommendedName>
        <fullName evidence="4">Type 4 fimbrial biogenesis protein PilX N-terminal domain-containing protein</fullName>
    </recommendedName>
</protein>